<dbReference type="AlphaFoldDB" id="A0AA96V4G7"/>
<organism evidence="2 3">
    <name type="scientific">Methanolapillus millepedarum</name>
    <dbReference type="NCBI Taxonomy" id="3028296"/>
    <lineage>
        <taxon>Archaea</taxon>
        <taxon>Methanobacteriati</taxon>
        <taxon>Methanobacteriota</taxon>
        <taxon>Stenosarchaea group</taxon>
        <taxon>Methanomicrobia</taxon>
        <taxon>Methanosarcinales</taxon>
        <taxon>Methanosarcinaceae</taxon>
        <taxon>Methanolapillus</taxon>
    </lineage>
</organism>
<dbReference type="RefSeq" id="WP_338102374.1">
    <property type="nucleotide sequence ID" value="NZ_CP131060.1"/>
</dbReference>
<accession>A0AA96V4G7</accession>
<gene>
    <name evidence="2" type="ORF">MsAc7_16100</name>
</gene>
<sequence length="294" mass="32942">MIGKQKKYAFTFLVLVLVMAVAFISISAFVNNQTIKSFDDVPGKHLNFSFINARDSVHYLPPGTDTIAITSVSPDGDYLWDIAHDRYPNANTTKILISRNPAGRIEYYLLNDVSNISFNTTSLPLQIEKKYGYTFIIETDTRKMLVGNPFAHIISDSNSSEKLDLIVTDILSGNISGTKEFDEILSYTDDVSGYAEILVFKAENQSKFDQYYQRITINEDGTIQLEAVILHPTKDVEYDMIGLSEGANDGVSYTIVPLDNSAVKIYLEAENGGAFITERSKYNRIIKSYTNSLE</sequence>
<proteinExistence type="predicted"/>
<keyword evidence="1" id="KW-1133">Transmembrane helix</keyword>
<evidence type="ECO:0000313" key="2">
    <source>
        <dbReference type="EMBL" id="WNY26038.1"/>
    </source>
</evidence>
<evidence type="ECO:0000256" key="1">
    <source>
        <dbReference type="SAM" id="Phobius"/>
    </source>
</evidence>
<dbReference type="EMBL" id="CP131060">
    <property type="protein sequence ID" value="WNY26038.1"/>
    <property type="molecule type" value="Genomic_DNA"/>
</dbReference>
<dbReference type="GeneID" id="89230704"/>
<reference evidence="2 3" key="1">
    <citation type="submission" date="2023-07" db="EMBL/GenBank/DDBJ databases">
        <title>Closed genoem sequence of Methanosarcinaceae archaeon Ac7.</title>
        <authorList>
            <person name="Poehlein A."/>
            <person name="Protasov E."/>
            <person name="Platt K."/>
            <person name="Reeh H."/>
            <person name="Daniel R."/>
            <person name="Brune A."/>
        </authorList>
    </citation>
    <scope>NUCLEOTIDE SEQUENCE [LARGE SCALE GENOMIC DNA]</scope>
    <source>
        <strain evidence="2 3">Ac7</strain>
    </source>
</reference>
<protein>
    <submittedName>
        <fullName evidence="2">Uncharacterized protein</fullName>
    </submittedName>
</protein>
<name>A0AA96V4G7_9EURY</name>
<feature type="transmembrane region" description="Helical" evidence="1">
    <location>
        <begin position="12"/>
        <end position="30"/>
    </location>
</feature>
<evidence type="ECO:0000313" key="3">
    <source>
        <dbReference type="Proteomes" id="UP001303587"/>
    </source>
</evidence>
<keyword evidence="3" id="KW-1185">Reference proteome</keyword>
<keyword evidence="1" id="KW-0812">Transmembrane</keyword>
<keyword evidence="1" id="KW-0472">Membrane</keyword>
<dbReference type="Proteomes" id="UP001303587">
    <property type="component" value="Chromosome"/>
</dbReference>